<evidence type="ECO:0000313" key="2">
    <source>
        <dbReference type="Proteomes" id="UP000001542"/>
    </source>
</evidence>
<dbReference type="InParanoid" id="A2FLZ4"/>
<dbReference type="SUPFAM" id="SSF53474">
    <property type="entry name" value="alpha/beta-Hydrolases"/>
    <property type="match status" value="1"/>
</dbReference>
<dbReference type="InterPro" id="IPR003386">
    <property type="entry name" value="LACT/PDAT_acylTrfase"/>
</dbReference>
<dbReference type="Pfam" id="PF02450">
    <property type="entry name" value="LCAT"/>
    <property type="match status" value="1"/>
</dbReference>
<dbReference type="EMBL" id="DS113877">
    <property type="protein sequence ID" value="EAX94083.1"/>
    <property type="molecule type" value="Genomic_DNA"/>
</dbReference>
<evidence type="ECO:0000313" key="1">
    <source>
        <dbReference type="EMBL" id="EAX94083.1"/>
    </source>
</evidence>
<reference evidence="1" key="2">
    <citation type="journal article" date="2007" name="Science">
        <title>Draft genome sequence of the sexually transmitted pathogen Trichomonas vaginalis.</title>
        <authorList>
            <person name="Carlton J.M."/>
            <person name="Hirt R.P."/>
            <person name="Silva J.C."/>
            <person name="Delcher A.L."/>
            <person name="Schatz M."/>
            <person name="Zhao Q."/>
            <person name="Wortman J.R."/>
            <person name="Bidwell S.L."/>
            <person name="Alsmark U.C.M."/>
            <person name="Besteiro S."/>
            <person name="Sicheritz-Ponten T."/>
            <person name="Noel C.J."/>
            <person name="Dacks J.B."/>
            <person name="Foster P.G."/>
            <person name="Simillion C."/>
            <person name="Van de Peer Y."/>
            <person name="Miranda-Saavedra D."/>
            <person name="Barton G.J."/>
            <person name="Westrop G.D."/>
            <person name="Mueller S."/>
            <person name="Dessi D."/>
            <person name="Fiori P.L."/>
            <person name="Ren Q."/>
            <person name="Paulsen I."/>
            <person name="Zhang H."/>
            <person name="Bastida-Corcuera F.D."/>
            <person name="Simoes-Barbosa A."/>
            <person name="Brown M.T."/>
            <person name="Hayes R.D."/>
            <person name="Mukherjee M."/>
            <person name="Okumura C.Y."/>
            <person name="Schneider R."/>
            <person name="Smith A.J."/>
            <person name="Vanacova S."/>
            <person name="Villalvazo M."/>
            <person name="Haas B.J."/>
            <person name="Pertea M."/>
            <person name="Feldblyum T.V."/>
            <person name="Utterback T.R."/>
            <person name="Shu C.L."/>
            <person name="Osoegawa K."/>
            <person name="de Jong P.J."/>
            <person name="Hrdy I."/>
            <person name="Horvathova L."/>
            <person name="Zubacova Z."/>
            <person name="Dolezal P."/>
            <person name="Malik S.B."/>
            <person name="Logsdon J.M. Jr."/>
            <person name="Henze K."/>
            <person name="Gupta A."/>
            <person name="Wang C.C."/>
            <person name="Dunne R.L."/>
            <person name="Upcroft J.A."/>
            <person name="Upcroft P."/>
            <person name="White O."/>
            <person name="Salzberg S.L."/>
            <person name="Tang P."/>
            <person name="Chiu C.-H."/>
            <person name="Lee Y.-S."/>
            <person name="Embley T.M."/>
            <person name="Coombs G.H."/>
            <person name="Mottram J.C."/>
            <person name="Tachezy J."/>
            <person name="Fraser-Liggett C.M."/>
            <person name="Johnson P.J."/>
        </authorList>
    </citation>
    <scope>NUCLEOTIDE SEQUENCE [LARGE SCALE GENOMIC DNA]</scope>
    <source>
        <strain evidence="1">G3</strain>
    </source>
</reference>
<keyword evidence="1" id="KW-0808">Transferase</keyword>
<reference evidence="1" key="1">
    <citation type="submission" date="2006-10" db="EMBL/GenBank/DDBJ databases">
        <authorList>
            <person name="Amadeo P."/>
            <person name="Zhao Q."/>
            <person name="Wortman J."/>
            <person name="Fraser-Liggett C."/>
            <person name="Carlton J."/>
        </authorList>
    </citation>
    <scope>NUCLEOTIDE SEQUENCE</scope>
    <source>
        <strain evidence="1">G3</strain>
    </source>
</reference>
<dbReference type="RefSeq" id="XP_001307013.1">
    <property type="nucleotide sequence ID" value="XM_001307012.1"/>
</dbReference>
<dbReference type="AlphaFoldDB" id="A2FLZ4"/>
<dbReference type="GO" id="GO:0006629">
    <property type="term" value="P:lipid metabolic process"/>
    <property type="evidence" value="ECO:0000318"/>
    <property type="project" value="GO_Central"/>
</dbReference>
<dbReference type="InterPro" id="IPR029058">
    <property type="entry name" value="AB_hydrolase_fold"/>
</dbReference>
<accession>A2FLZ4</accession>
<dbReference type="Gene3D" id="3.40.50.1820">
    <property type="entry name" value="alpha/beta hydrolase"/>
    <property type="match status" value="1"/>
</dbReference>
<dbReference type="STRING" id="5722.A2FLZ4"/>
<dbReference type="GO" id="GO:0008374">
    <property type="term" value="F:O-acyltransferase activity"/>
    <property type="evidence" value="ECO:0007669"/>
    <property type="project" value="InterPro"/>
</dbReference>
<dbReference type="OrthoDB" id="190846at2759"/>
<dbReference type="eggNOG" id="KOG2369">
    <property type="taxonomic scope" value="Eukaryota"/>
</dbReference>
<proteinExistence type="predicted"/>
<organism evidence="1 2">
    <name type="scientific">Trichomonas vaginalis (strain ATCC PRA-98 / G3)</name>
    <dbReference type="NCBI Taxonomy" id="412133"/>
    <lineage>
        <taxon>Eukaryota</taxon>
        <taxon>Metamonada</taxon>
        <taxon>Parabasalia</taxon>
        <taxon>Trichomonadida</taxon>
        <taxon>Trichomonadidae</taxon>
        <taxon>Trichomonas</taxon>
    </lineage>
</organism>
<gene>
    <name evidence="1" type="ORF">TVAG_195450</name>
</gene>
<sequence>MLSFFISISLSKKPVILIPGMYGSNLYANYTDAHLQWFCPKSGEDELIWGNPLRLIRPMYQCTFGLLREYWNNSEPIKYPNISIKPKSFGPLDDILYKYKIPGITYGISGDFANLVKAYIKKGYRPGVDLLAAPYDFRRAPMYLGDYYTDLKNLIEKARVQNRRNVTLVAFDLGALVMQRFLLKNVTWGWKKANVRNTVMVAPDLVGSIRPFLELRYSETERIPFLQNQYLGGALSSWAATYAQLPNFNVFTGENLVRFPLQNTTSYQVPNLLARFGLVRGTDIQGLNRSLRILRKELNDYEVPTTVIYNSGIKTLRSLEFPQNPRKYPKVEFSDGDGLVLSDGPKYICSRWSNIRCIDVKNDGRYFRHQRFMNNPYVVDLTVNASIVSAWAVKGRLNEVAPQVTTIPFFGYYINQNVRARKIYSDL</sequence>
<name>A2FLZ4_TRIV3</name>
<dbReference type="SMR" id="A2FLZ4"/>
<dbReference type="VEuPathDB" id="TrichDB:TVAGG3_0963480"/>
<keyword evidence="2" id="KW-1185">Reference proteome</keyword>
<protein>
    <submittedName>
        <fullName evidence="1">Lecithin:cholesterol acyltransferase family protein</fullName>
    </submittedName>
</protein>
<dbReference type="PANTHER" id="PTHR11440">
    <property type="entry name" value="LECITHIN-CHOLESTEROL ACYLTRANSFERASE-RELATED"/>
    <property type="match status" value="1"/>
</dbReference>
<keyword evidence="1" id="KW-0012">Acyltransferase</keyword>
<dbReference type="VEuPathDB" id="TrichDB:TVAG_195450"/>
<dbReference type="Proteomes" id="UP000001542">
    <property type="component" value="Unassembled WGS sequence"/>
</dbReference>
<dbReference type="KEGG" id="tva:4751810"/>